<dbReference type="GO" id="GO:0006631">
    <property type="term" value="P:fatty acid metabolic process"/>
    <property type="evidence" value="ECO:0007669"/>
    <property type="project" value="UniProtKB-KW"/>
</dbReference>
<dbReference type="Gene3D" id="1.10.1200.10">
    <property type="entry name" value="ACP-like"/>
    <property type="match status" value="2"/>
</dbReference>
<dbReference type="InterPro" id="IPR006162">
    <property type="entry name" value="Ppantetheine_attach_site"/>
</dbReference>
<dbReference type="Gene3D" id="3.40.50.12780">
    <property type="entry name" value="N-terminal domain of ligase-like"/>
    <property type="match status" value="1"/>
</dbReference>
<dbReference type="SUPFAM" id="SSF47336">
    <property type="entry name" value="ACP-like"/>
    <property type="match status" value="2"/>
</dbReference>
<evidence type="ECO:0000256" key="4">
    <source>
        <dbReference type="ARBA" id="ARBA00022553"/>
    </source>
</evidence>
<dbReference type="InterPro" id="IPR001242">
    <property type="entry name" value="Condensation_dom"/>
</dbReference>
<dbReference type="FunFam" id="3.30.300.30:FF:000010">
    <property type="entry name" value="Enterobactin synthetase component F"/>
    <property type="match status" value="1"/>
</dbReference>
<dbReference type="PANTHER" id="PTHR45527">
    <property type="entry name" value="NONRIBOSOMAL PEPTIDE SYNTHETASE"/>
    <property type="match status" value="1"/>
</dbReference>
<dbReference type="PROSITE" id="PS00455">
    <property type="entry name" value="AMP_BINDING"/>
    <property type="match status" value="2"/>
</dbReference>
<keyword evidence="5" id="KW-0276">Fatty acid metabolism</keyword>
<dbReference type="FunFam" id="3.40.50.12780:FF:000012">
    <property type="entry name" value="Non-ribosomal peptide synthetase"/>
    <property type="match status" value="1"/>
</dbReference>
<dbReference type="InterPro" id="IPR009081">
    <property type="entry name" value="PP-bd_ACP"/>
</dbReference>
<dbReference type="Gene3D" id="3.30.559.10">
    <property type="entry name" value="Chloramphenicol acetyltransferase-like domain"/>
    <property type="match status" value="2"/>
</dbReference>
<evidence type="ECO:0000256" key="1">
    <source>
        <dbReference type="ARBA" id="ARBA00001957"/>
    </source>
</evidence>
<dbReference type="Pfam" id="PF13193">
    <property type="entry name" value="AMP-binding_C"/>
    <property type="match status" value="1"/>
</dbReference>
<dbReference type="OrthoDB" id="6297021at2"/>
<dbReference type="InterPro" id="IPR023213">
    <property type="entry name" value="CAT-like_dom_sf"/>
</dbReference>
<keyword evidence="6" id="KW-0443">Lipid metabolism</keyword>
<dbReference type="CDD" id="cd19531">
    <property type="entry name" value="LCL_NRPS-like"/>
    <property type="match status" value="2"/>
</dbReference>
<comment type="caution">
    <text evidence="9">The sequence shown here is derived from an EMBL/GenBank/DDBJ whole genome shotgun (WGS) entry which is preliminary data.</text>
</comment>
<dbReference type="InterPro" id="IPR010071">
    <property type="entry name" value="AA_adenyl_dom"/>
</dbReference>
<evidence type="ECO:0000256" key="6">
    <source>
        <dbReference type="ARBA" id="ARBA00023098"/>
    </source>
</evidence>
<dbReference type="NCBIfam" id="TIGR01733">
    <property type="entry name" value="AA-adenyl-dom"/>
    <property type="match status" value="1"/>
</dbReference>
<keyword evidence="3" id="KW-0596">Phosphopantetheine</keyword>
<dbReference type="InterPro" id="IPR042099">
    <property type="entry name" value="ANL_N_sf"/>
</dbReference>
<dbReference type="Proteomes" id="UP000248856">
    <property type="component" value="Unassembled WGS sequence"/>
</dbReference>
<dbReference type="InterPro" id="IPR020806">
    <property type="entry name" value="PKS_PP-bd"/>
</dbReference>
<dbReference type="GO" id="GO:0047527">
    <property type="term" value="F:2,3-dihydroxybenzoate-serine ligase activity"/>
    <property type="evidence" value="ECO:0007669"/>
    <property type="project" value="TreeGrafter"/>
</dbReference>
<dbReference type="RefSeq" id="WP_111881693.1">
    <property type="nucleotide sequence ID" value="NZ_QLTA01000062.1"/>
</dbReference>
<dbReference type="FunFam" id="3.40.50.980:FF:000002">
    <property type="entry name" value="Enterobactin synthetase component F"/>
    <property type="match status" value="1"/>
</dbReference>
<dbReference type="InterPro" id="IPR020845">
    <property type="entry name" value="AMP-binding_CS"/>
</dbReference>
<dbReference type="FunFam" id="3.40.50.980:FF:000001">
    <property type="entry name" value="Non-ribosomal peptide synthetase"/>
    <property type="match status" value="1"/>
</dbReference>
<dbReference type="InterPro" id="IPR000873">
    <property type="entry name" value="AMP-dep_synth/lig_dom"/>
</dbReference>
<dbReference type="GO" id="GO:0043041">
    <property type="term" value="P:amino acid activation for nonribosomal peptide biosynthetic process"/>
    <property type="evidence" value="ECO:0007669"/>
    <property type="project" value="TreeGrafter"/>
</dbReference>
<dbReference type="Gene3D" id="3.30.300.30">
    <property type="match status" value="2"/>
</dbReference>
<dbReference type="PROSITE" id="PS50075">
    <property type="entry name" value="CARRIER"/>
    <property type="match status" value="2"/>
</dbReference>
<dbReference type="Gene3D" id="3.40.50.980">
    <property type="match status" value="2"/>
</dbReference>
<evidence type="ECO:0000313" key="10">
    <source>
        <dbReference type="Proteomes" id="UP000248856"/>
    </source>
</evidence>
<dbReference type="Gene3D" id="3.30.559.30">
    <property type="entry name" value="Nonribosomal peptide synthetase, condensation domain"/>
    <property type="match status" value="2"/>
</dbReference>
<evidence type="ECO:0000256" key="5">
    <source>
        <dbReference type="ARBA" id="ARBA00022832"/>
    </source>
</evidence>
<dbReference type="InterPro" id="IPR045851">
    <property type="entry name" value="AMP-bd_C_sf"/>
</dbReference>
<feature type="domain" description="Carrier" evidence="8">
    <location>
        <begin position="1668"/>
        <end position="1743"/>
    </location>
</feature>
<dbReference type="GO" id="GO:0031177">
    <property type="term" value="F:phosphopantetheine binding"/>
    <property type="evidence" value="ECO:0007669"/>
    <property type="project" value="InterPro"/>
</dbReference>
<reference evidence="9 10" key="1">
    <citation type="submission" date="2018-06" db="EMBL/GenBank/DDBJ databases">
        <title>Genomic Encyclopedia of Archaeal and Bacterial Type Strains, Phase II (KMG-II): from individual species to whole genera.</title>
        <authorList>
            <person name="Goeker M."/>
        </authorList>
    </citation>
    <scope>NUCLEOTIDE SEQUENCE [LARGE SCALE GENOMIC DNA]</scope>
    <source>
        <strain evidence="9 10">CFPB 3232</strain>
    </source>
</reference>
<dbReference type="GO" id="GO:0009366">
    <property type="term" value="C:enterobactin synthetase complex"/>
    <property type="evidence" value="ECO:0007669"/>
    <property type="project" value="TreeGrafter"/>
</dbReference>
<dbReference type="GO" id="GO:0009239">
    <property type="term" value="P:enterobactin biosynthetic process"/>
    <property type="evidence" value="ECO:0007669"/>
    <property type="project" value="TreeGrafter"/>
</dbReference>
<dbReference type="SUPFAM" id="SSF56801">
    <property type="entry name" value="Acetyl-CoA synthetase-like"/>
    <property type="match status" value="2"/>
</dbReference>
<organism evidence="9 10">
    <name type="scientific">Paracidovorax anthurii</name>
    <dbReference type="NCBI Taxonomy" id="78229"/>
    <lineage>
        <taxon>Bacteria</taxon>
        <taxon>Pseudomonadati</taxon>
        <taxon>Pseudomonadota</taxon>
        <taxon>Betaproteobacteria</taxon>
        <taxon>Burkholderiales</taxon>
        <taxon>Comamonadaceae</taxon>
        <taxon>Paracidovorax</taxon>
    </lineage>
</organism>
<dbReference type="EMBL" id="QLTA01000062">
    <property type="protein sequence ID" value="RAR75303.1"/>
    <property type="molecule type" value="Genomic_DNA"/>
</dbReference>
<evidence type="ECO:0000259" key="8">
    <source>
        <dbReference type="PROSITE" id="PS50075"/>
    </source>
</evidence>
<dbReference type="SMART" id="SM00823">
    <property type="entry name" value="PKS_PP"/>
    <property type="match status" value="2"/>
</dbReference>
<dbReference type="FunFam" id="3.40.50.12780:FF:000013">
    <property type="entry name" value="Long-chain-fatty-acid--AMP ligase FadD32"/>
    <property type="match status" value="1"/>
</dbReference>
<dbReference type="Gene3D" id="2.30.38.10">
    <property type="entry name" value="Luciferase, Domain 3"/>
    <property type="match status" value="1"/>
</dbReference>
<evidence type="ECO:0000313" key="9">
    <source>
        <dbReference type="EMBL" id="RAR75303.1"/>
    </source>
</evidence>
<evidence type="ECO:0000256" key="7">
    <source>
        <dbReference type="SAM" id="MobiDB-lite"/>
    </source>
</evidence>
<dbReference type="PROSITE" id="PS00012">
    <property type="entry name" value="PHOSPHOPANTETHEINE"/>
    <property type="match status" value="1"/>
</dbReference>
<dbReference type="GO" id="GO:0071766">
    <property type="term" value="P:Actinobacterium-type cell wall biogenesis"/>
    <property type="evidence" value="ECO:0007669"/>
    <property type="project" value="UniProtKB-ARBA"/>
</dbReference>
<dbReference type="PANTHER" id="PTHR45527:SF1">
    <property type="entry name" value="FATTY ACID SYNTHASE"/>
    <property type="match status" value="1"/>
</dbReference>
<dbReference type="FunFam" id="2.30.38.10:FF:000001">
    <property type="entry name" value="Non-ribosomal peptide synthetase PvdI"/>
    <property type="match status" value="1"/>
</dbReference>
<protein>
    <submittedName>
        <fullName evidence="9">Amino acid adenylation domain-containing protein</fullName>
    </submittedName>
</protein>
<comment type="cofactor">
    <cofactor evidence="1">
        <name>pantetheine 4'-phosphate</name>
        <dbReference type="ChEBI" id="CHEBI:47942"/>
    </cofactor>
</comment>
<keyword evidence="4" id="KW-0597">Phosphoprotein</keyword>
<name>A0A328YQ84_9BURK</name>
<sequence length="2229" mass="242196">MAGIETLPRPARAAATNFVEHLEHLARERTDEVWLVVAGDAQDGGRETSYTYGQFAGRVHGMAARLQRTVAPGERVLVMLENSVHYAVAMLACFHAGMVAVPVFPPESNRPQHLARLAGIAEDSGAGAVICLRAVAEGVLESGVFGRVRIIEADTLDEGEAGQWRRHVPHADDIAFLQYTSGSTSAPKGVMVSHGNLMANERAIQDLMDTSPEDKFVCWSPLYHDMGLIGGLLQPLYRGAELILTSPRYFLERPNRWLELVSRHRATISGGPDFAYRLCLERAKESQMAGLDLSSWRMAYTGAEPVRSDTMAAFSQRFAAAGFNPAAIYACYGLAEATLMVTGGRRGSGMLARGYAGAALDTGRAEPDVQGRSLVACGAAPAHHEVRIVDPQALVQRADRQVGEIWLAGPSVAQGYWNNAEATRNAFHEQEGRRWLRTGDLGFLDGGQLYVTGRIKDLIIVRGHNLYPQDIERVVEDGVPTVRKGRVAVFAVDGSGGEGVGIAAEVSRSQQKQWPAARLVRAVAEVVAEAIAAPPAVVLLLHPGALPKTSSGKLQRNACRQGWAERSLDAYAIFERGAFVLGGDPQALDGGVTAPADSLELALAEIWAGALARPASQRVGRETHFFAEGGNSLSAVQVTTRIAARWSVNLPLAALFEAPRLGDFALRLRSCLEAPQQGRAPALRAGLAPAGARHALSAAQERLWFLQRLQPDSSAYHVALGLDLEGRLDGEALRDALARLVERHEILRTVFPADAQGAPYAEVLAPQAVGPWMILAPDSALAGDAGRAQALQKAFDLNREPFDLARAPLLRAALVPLEPERHRLVLVLHHIIADAHTLGLLLAEMADHYRRRVAGETQDPSAPPLQYRDYVAWQRDWLNDEVRAAQCAYWTARLGQDHPVLALTPDRPRAPVASYRPAEHGCILPADLVAALREQASGHDATLPMVLLAAFQVLLYRYTGMGQIRVGLPIAGRHADGAASLPGMFVNTVVMANAIDGATRLDAALAATREAAIGAQAHQDLPFDELVQALNPPRSLMHPPLFQVLYNHLHEDLRHFERLTGLRARTCRVPAAIAQFELTLETRERPGGEVDLCLIHAEALYAPDTMARFAEHYAAVLRAFSRTPECRVADIALLSASEQAAMVRWATHEHALEPGLVHRRIEEQAQRTPDAVAVVFGGQTLSYAELNARANRLAHALMERGVEPESLVGVALERSVELVVALLGVMKAGGAYVPIDAELPQERVAYMLGDSGVRRVVSDARTLQRLSLPEGVEVLRLQGQELDGRELEGWPETEPQVRVHPEQLAYVIYTSGSSGRPKGAANRHGALHNRLEWMQGQYGLQAQDVVLQKTPFSFDVSVWEFFWPLMVGAKLVVAQPGAHRDPQELAKLIRQEGVSTLHFVPSMLQAFLADGAGRGCDTVKRVVCSGEALPGQVQEQVWEQMPGAGLYNLYGPTEAAIDVTQWECRRAGQAQVAMPVAIGRPIWNTQCRVLDGEMNEVPQGVAGELYLGGAGLARGYARRPGLTAERFVADPQEAGQRLYRTGDLVRWREDGQLEYLGRLDQQVKMRGLRIELGEIEAVLLEQPGVEQAVVVAQSGAAGEGAGARLVAYVAPAGLDGQALRRALEGRLPEYMVPWVVQVLEELPLNANGKIDRKALPAVRGQVPGGYEAPRGEVEEALAGIWAQVLGLERVGRLDNFFELGGHSLLATRIVAAVRRQLGRDIGLEQMFTHPQLGALAQWLQSQSTVLEGAWWARDVEVPEQAALSYAQQRLWFLWKLDPTGTAMNIPSAFVLRGALDEAALAAALRALVDRHEMLRTMFGENDGQAWQRVLPPGALAVSVERGEAGADPQAWQAVARHCAAQPFDLAHGPLLRMRLARIDAGTHLLVVVAHHIVADGWSSKVMLADFLRLYEAACAAQPPSLEPPPWRYAAYAATQRHWLEGGEMERQAGAWRAALAGVEPLVLEPDLPLPGQRRHPLQTCAFSLDEALTRQIAHLTGGMQATPYMLLLAATSLALSARGRQRRFYVGTDVANREVPGTQGMVGFFVNQLAVPVDCGTALTGQELLEQVRMTVLAAAGRQDLPFDKLVAALGSRTRGGRAPLFQVKVIHQDGLQAPAMPALTVEPVPVHGEQAELDLIVSYLSVSGRIEATLLYDAEYYEAAGMASLGQEILSVIERLAREPAVSIEALYAQAQATHQAIRERQAGEREARMGALRDGLKRRRTHTDTGR</sequence>
<keyword evidence="10" id="KW-1185">Reference proteome</keyword>
<dbReference type="CDD" id="cd05931">
    <property type="entry name" value="FAAL"/>
    <property type="match status" value="1"/>
</dbReference>
<dbReference type="Pfam" id="PF00550">
    <property type="entry name" value="PP-binding"/>
    <property type="match status" value="2"/>
</dbReference>
<dbReference type="FunFam" id="1.10.1200.10:FF:000005">
    <property type="entry name" value="Nonribosomal peptide synthetase 1"/>
    <property type="match status" value="1"/>
</dbReference>
<dbReference type="Pfam" id="PF00501">
    <property type="entry name" value="AMP-binding"/>
    <property type="match status" value="2"/>
</dbReference>
<dbReference type="InterPro" id="IPR040097">
    <property type="entry name" value="FAAL/FAAC"/>
</dbReference>
<proteinExistence type="inferred from homology"/>
<dbReference type="InterPro" id="IPR025110">
    <property type="entry name" value="AMP-bd_C"/>
</dbReference>
<dbReference type="SUPFAM" id="SSF52777">
    <property type="entry name" value="CoA-dependent acyltransferases"/>
    <property type="match status" value="4"/>
</dbReference>
<evidence type="ECO:0000256" key="2">
    <source>
        <dbReference type="ARBA" id="ARBA00006432"/>
    </source>
</evidence>
<dbReference type="Pfam" id="PF00668">
    <property type="entry name" value="Condensation"/>
    <property type="match status" value="2"/>
</dbReference>
<comment type="similarity">
    <text evidence="2">Belongs to the ATP-dependent AMP-binding enzyme family.</text>
</comment>
<dbReference type="InterPro" id="IPR036736">
    <property type="entry name" value="ACP-like_sf"/>
</dbReference>
<dbReference type="GO" id="GO:0005829">
    <property type="term" value="C:cytosol"/>
    <property type="evidence" value="ECO:0007669"/>
    <property type="project" value="TreeGrafter"/>
</dbReference>
<dbReference type="CDD" id="cd17646">
    <property type="entry name" value="A_NRPS_AB3403-like"/>
    <property type="match status" value="1"/>
</dbReference>
<feature type="domain" description="Carrier" evidence="8">
    <location>
        <begin position="594"/>
        <end position="672"/>
    </location>
</feature>
<feature type="region of interest" description="Disordered" evidence="7">
    <location>
        <begin position="2202"/>
        <end position="2229"/>
    </location>
</feature>
<accession>A0A328YQ84</accession>
<evidence type="ECO:0000256" key="3">
    <source>
        <dbReference type="ARBA" id="ARBA00022450"/>
    </source>
</evidence>
<gene>
    <name evidence="9" type="ORF">AX018_106216</name>
</gene>
<dbReference type="GO" id="GO:0008610">
    <property type="term" value="P:lipid biosynthetic process"/>
    <property type="evidence" value="ECO:0007669"/>
    <property type="project" value="InterPro"/>
</dbReference>